<evidence type="ECO:0000256" key="1">
    <source>
        <dbReference type="SAM" id="Phobius"/>
    </source>
</evidence>
<keyword evidence="1" id="KW-0812">Transmembrane</keyword>
<protein>
    <submittedName>
        <fullName evidence="2">Uncharacterized protein</fullName>
    </submittedName>
</protein>
<evidence type="ECO:0000313" key="2">
    <source>
        <dbReference type="EMBL" id="APU15273.1"/>
    </source>
</evidence>
<dbReference type="Proteomes" id="UP000185511">
    <property type="component" value="Chromosome"/>
</dbReference>
<reference evidence="3" key="1">
    <citation type="submission" date="2016-06" db="EMBL/GenBank/DDBJ databases">
        <title>Complete genome sequence of Actinoalloteichus fjordicus DSM 46855 (=ADI127-17), type strain of the new species Actinoalloteichus fjordicus.</title>
        <authorList>
            <person name="Ruckert C."/>
            <person name="Nouioui I."/>
            <person name="Willmese J."/>
            <person name="van Wezel G."/>
            <person name="Klenk H.-P."/>
            <person name="Kalinowski J."/>
            <person name="Zotchev S.B."/>
        </authorList>
    </citation>
    <scope>NUCLEOTIDE SEQUENCE [LARGE SCALE GENOMIC DNA]</scope>
    <source>
        <strain evidence="3">ADI127-7</strain>
    </source>
</reference>
<organism evidence="2 3">
    <name type="scientific">Actinoalloteichus fjordicus</name>
    <dbReference type="NCBI Taxonomy" id="1612552"/>
    <lineage>
        <taxon>Bacteria</taxon>
        <taxon>Bacillati</taxon>
        <taxon>Actinomycetota</taxon>
        <taxon>Actinomycetes</taxon>
        <taxon>Pseudonocardiales</taxon>
        <taxon>Pseudonocardiaceae</taxon>
        <taxon>Actinoalloteichus</taxon>
    </lineage>
</organism>
<dbReference type="AlphaFoldDB" id="A0AAC9LC65"/>
<accession>A0AAC9LC65</accession>
<proteinExistence type="predicted"/>
<dbReference type="EMBL" id="CP016076">
    <property type="protein sequence ID" value="APU15273.1"/>
    <property type="molecule type" value="Genomic_DNA"/>
</dbReference>
<keyword evidence="1" id="KW-1133">Transmembrane helix</keyword>
<dbReference type="KEGG" id="acad:UA74_16125"/>
<keyword evidence="1" id="KW-0472">Membrane</keyword>
<name>A0AAC9LC65_9PSEU</name>
<gene>
    <name evidence="2" type="ORF">UA74_16125</name>
</gene>
<feature type="transmembrane region" description="Helical" evidence="1">
    <location>
        <begin position="32"/>
        <end position="54"/>
    </location>
</feature>
<sequence length="64" mass="6914">MLTYLNLFTEGLRDRWQALHRDPDAGYSTETVVVTALLVALAIAVLAVLAIAVMNRATSIDLGV</sequence>
<keyword evidence="3" id="KW-1185">Reference proteome</keyword>
<evidence type="ECO:0000313" key="3">
    <source>
        <dbReference type="Proteomes" id="UP000185511"/>
    </source>
</evidence>